<dbReference type="AlphaFoldDB" id="A0A7J7SPT9"/>
<dbReference type="SUPFAM" id="SSF57535">
    <property type="entry name" value="Complement control module/SCR domain"/>
    <property type="match status" value="3"/>
</dbReference>
<dbReference type="Proteomes" id="UP000527355">
    <property type="component" value="Unassembled WGS sequence"/>
</dbReference>
<evidence type="ECO:0000313" key="11">
    <source>
        <dbReference type="Proteomes" id="UP000527355"/>
    </source>
</evidence>
<dbReference type="PROSITE" id="PS50923">
    <property type="entry name" value="SUSHI"/>
    <property type="match status" value="2"/>
</dbReference>
<comment type="caution">
    <text evidence="5">Lacks conserved residue(s) required for the propagation of feature annotation.</text>
</comment>
<dbReference type="PANTHER" id="PTHR45656">
    <property type="entry name" value="PROTEIN CBR-CLEC-78"/>
    <property type="match status" value="1"/>
</dbReference>
<dbReference type="EMBL" id="JABWUV010000018">
    <property type="protein sequence ID" value="KAF6290370.1"/>
    <property type="molecule type" value="Genomic_DNA"/>
</dbReference>
<dbReference type="Pfam" id="PF00084">
    <property type="entry name" value="Sushi"/>
    <property type="match status" value="3"/>
</dbReference>
<evidence type="ECO:0000259" key="9">
    <source>
        <dbReference type="PROSITE" id="PS50923"/>
    </source>
</evidence>
<evidence type="ECO:0000256" key="5">
    <source>
        <dbReference type="PROSITE-ProRule" id="PRU00302"/>
    </source>
</evidence>
<proteinExistence type="predicted"/>
<comment type="caution">
    <text evidence="10">The sequence shown here is derived from an EMBL/GenBank/DDBJ whole genome shotgun (WGS) entry which is preliminary data.</text>
</comment>
<keyword evidence="7" id="KW-0812">Transmembrane</keyword>
<keyword evidence="3" id="KW-1015">Disulfide bond</keyword>
<evidence type="ECO:0000256" key="3">
    <source>
        <dbReference type="ARBA" id="ARBA00023157"/>
    </source>
</evidence>
<keyword evidence="1 5" id="KW-0768">Sushi</keyword>
<feature type="compositionally biased region" description="Polar residues" evidence="6">
    <location>
        <begin position="227"/>
        <end position="252"/>
    </location>
</feature>
<evidence type="ECO:0000256" key="6">
    <source>
        <dbReference type="SAM" id="MobiDB-lite"/>
    </source>
</evidence>
<accession>A0A7J7SPT9</accession>
<evidence type="ECO:0000313" key="10">
    <source>
        <dbReference type="EMBL" id="KAF6290370.1"/>
    </source>
</evidence>
<evidence type="ECO:0000256" key="8">
    <source>
        <dbReference type="SAM" id="SignalP"/>
    </source>
</evidence>
<dbReference type="InterPro" id="IPR000436">
    <property type="entry name" value="Sushi_SCR_CCP_dom"/>
</dbReference>
<gene>
    <name evidence="10" type="ORF">mMyoMyo1_002452</name>
</gene>
<feature type="domain" description="Sushi" evidence="9">
    <location>
        <begin position="165"/>
        <end position="226"/>
    </location>
</feature>
<dbReference type="VEuPathDB" id="HostDB:GeneID_118673664"/>
<evidence type="ECO:0000256" key="7">
    <source>
        <dbReference type="SAM" id="Phobius"/>
    </source>
</evidence>
<dbReference type="SMART" id="SM00032">
    <property type="entry name" value="CCP"/>
    <property type="match status" value="3"/>
</dbReference>
<name>A0A7J7SPT9_MYOMY</name>
<evidence type="ECO:0000256" key="2">
    <source>
        <dbReference type="ARBA" id="ARBA00022737"/>
    </source>
</evidence>
<feature type="chain" id="PRO_5029862816" evidence="8">
    <location>
        <begin position="38"/>
        <end position="324"/>
    </location>
</feature>
<feature type="compositionally biased region" description="Polar residues" evidence="6">
    <location>
        <begin position="267"/>
        <end position="288"/>
    </location>
</feature>
<organism evidence="10 11">
    <name type="scientific">Myotis myotis</name>
    <name type="common">Greater mouse-eared bat</name>
    <name type="synonym">Vespertilio myotis</name>
    <dbReference type="NCBI Taxonomy" id="51298"/>
    <lineage>
        <taxon>Eukaryota</taxon>
        <taxon>Metazoa</taxon>
        <taxon>Chordata</taxon>
        <taxon>Craniata</taxon>
        <taxon>Vertebrata</taxon>
        <taxon>Euteleostomi</taxon>
        <taxon>Mammalia</taxon>
        <taxon>Eutheria</taxon>
        <taxon>Laurasiatheria</taxon>
        <taxon>Chiroptera</taxon>
        <taxon>Yangochiroptera</taxon>
        <taxon>Vespertilionidae</taxon>
        <taxon>Myotis</taxon>
    </lineage>
</organism>
<feature type="signal peptide" evidence="8">
    <location>
        <begin position="1"/>
        <end position="37"/>
    </location>
</feature>
<keyword evidence="4" id="KW-0325">Glycoprotein</keyword>
<feature type="transmembrane region" description="Helical" evidence="7">
    <location>
        <begin position="298"/>
        <end position="323"/>
    </location>
</feature>
<feature type="region of interest" description="Disordered" evidence="6">
    <location>
        <begin position="222"/>
        <end position="288"/>
    </location>
</feature>
<reference evidence="10 11" key="1">
    <citation type="journal article" date="2020" name="Nature">
        <title>Six reference-quality genomes reveal evolution of bat adaptations.</title>
        <authorList>
            <person name="Jebb D."/>
            <person name="Huang Z."/>
            <person name="Pippel M."/>
            <person name="Hughes G.M."/>
            <person name="Lavrichenko K."/>
            <person name="Devanna P."/>
            <person name="Winkler S."/>
            <person name="Jermiin L.S."/>
            <person name="Skirmuntt E.C."/>
            <person name="Katzourakis A."/>
            <person name="Burkitt-Gray L."/>
            <person name="Ray D.A."/>
            <person name="Sullivan K.A.M."/>
            <person name="Roscito J.G."/>
            <person name="Kirilenko B.M."/>
            <person name="Davalos L.M."/>
            <person name="Corthals A.P."/>
            <person name="Power M.L."/>
            <person name="Jones G."/>
            <person name="Ransome R.D."/>
            <person name="Dechmann D.K.N."/>
            <person name="Locatelli A.G."/>
            <person name="Puechmaille S.J."/>
            <person name="Fedrigo O."/>
            <person name="Jarvis E.D."/>
            <person name="Hiller M."/>
            <person name="Vernes S.C."/>
            <person name="Myers E.W."/>
            <person name="Teeling E.C."/>
        </authorList>
    </citation>
    <scope>NUCLEOTIDE SEQUENCE [LARGE SCALE GENOMIC DNA]</scope>
    <source>
        <strain evidence="10">MMyoMyo1</strain>
        <tissue evidence="10">Flight muscle</tissue>
    </source>
</reference>
<dbReference type="PANTHER" id="PTHR45656:SF15">
    <property type="entry name" value="SUSHI DOMAIN-CONTAINING PROTEIN"/>
    <property type="match status" value="1"/>
</dbReference>
<dbReference type="InterPro" id="IPR035976">
    <property type="entry name" value="Sushi/SCR/CCP_sf"/>
</dbReference>
<evidence type="ECO:0000256" key="1">
    <source>
        <dbReference type="ARBA" id="ARBA00022659"/>
    </source>
</evidence>
<keyword evidence="7" id="KW-0472">Membrane</keyword>
<protein>
    <submittedName>
        <fullName evidence="10">CD55 molecule (Cromer blood group)</fullName>
    </submittedName>
</protein>
<evidence type="ECO:0000256" key="4">
    <source>
        <dbReference type="ARBA" id="ARBA00023180"/>
    </source>
</evidence>
<feature type="domain" description="Sushi" evidence="9">
    <location>
        <begin position="37"/>
        <end position="100"/>
    </location>
</feature>
<dbReference type="CDD" id="cd00033">
    <property type="entry name" value="CCP"/>
    <property type="match status" value="3"/>
</dbReference>
<dbReference type="Gene3D" id="2.10.70.10">
    <property type="entry name" value="Complement Module, domain 1"/>
    <property type="match status" value="3"/>
</dbReference>
<keyword evidence="11" id="KW-1185">Reference proteome</keyword>
<dbReference type="FunFam" id="2.10.70.10:FF:000055">
    <property type="entry name" value="Complement decay-accelerating factor, GPI-anchored"/>
    <property type="match status" value="1"/>
</dbReference>
<sequence length="324" mass="35294">MRPARRGAPAVLRPPGWLTLSLLPPLLLLLCPHAARGGCGIPADDVPNATPELENLTTFPEGFIVGYYCNQGYVKIKGMQSGKHCLPNGEWTKLAPFCNRTCSLPPKVRYGVMKDIFISVSYRPAGFVVEYDCNPGYERNHSVSAQVTCLQNYTWSTPEVFCYKRSCPDPGQIENGHISIPTDILFASDIYFSCNPGYKLVGENSTFCYYKGKDMAWADPFPECQEIPTTPQKPTTTDAQGTKAPSSHQKPTTVKVPATEPPPAPQKHTTVNVPATPNQADFTTPSTSKGSGLLKTGITIIASGHTFMTLTVLLMMLVAIGYLT</sequence>
<keyword evidence="7" id="KW-1133">Transmembrane helix</keyword>
<keyword evidence="2" id="KW-0677">Repeat</keyword>
<dbReference type="InterPro" id="IPR051277">
    <property type="entry name" value="SEZ6_CSMD_C4BPB_Regulators"/>
</dbReference>
<keyword evidence="8" id="KW-0732">Signal</keyword>